<dbReference type="InterPro" id="IPR046075">
    <property type="entry name" value="DUF6093"/>
</dbReference>
<name>A0ABV2ZLG9_9ACTN</name>
<dbReference type="RefSeq" id="WP_361704581.1">
    <property type="nucleotide sequence ID" value="NZ_JBEZVE010000012.1"/>
</dbReference>
<proteinExistence type="predicted"/>
<evidence type="ECO:0000313" key="1">
    <source>
        <dbReference type="EMBL" id="MEU3783409.1"/>
    </source>
</evidence>
<sequence length="143" mass="15397">MALELSGVRRVVEGMLDDRLQIWRDAEGRSDDVLDETTGELEPADPDSALIWEGAGAVTPLGQPAMAASLDDRIDPPTVATAYQALLPLAAPQIRLDDTLIVVGSMRATGPRDPYLVGRRFRAAETLTGTFAVVRITRVELLG</sequence>
<gene>
    <name evidence="1" type="ORF">AB0E89_23155</name>
</gene>
<organism evidence="1 2">
    <name type="scientific">Streptomyces sp. 900129855</name>
    <dbReference type="NCBI Taxonomy" id="3155129"/>
    <lineage>
        <taxon>Bacteria</taxon>
        <taxon>Bacillati</taxon>
        <taxon>Actinomycetota</taxon>
        <taxon>Actinomycetes</taxon>
        <taxon>Kitasatosporales</taxon>
        <taxon>Streptomycetaceae</taxon>
        <taxon>Streptomyces</taxon>
    </lineage>
</organism>
<dbReference type="EMBL" id="JBEZVE010000012">
    <property type="protein sequence ID" value="MEU3783409.1"/>
    <property type="molecule type" value="Genomic_DNA"/>
</dbReference>
<evidence type="ECO:0000313" key="2">
    <source>
        <dbReference type="Proteomes" id="UP001550739"/>
    </source>
</evidence>
<keyword evidence="2" id="KW-1185">Reference proteome</keyword>
<reference evidence="1 2" key="1">
    <citation type="submission" date="2024-06" db="EMBL/GenBank/DDBJ databases">
        <title>The Natural Products Discovery Center: Release of the First 8490 Sequenced Strains for Exploring Actinobacteria Biosynthetic Diversity.</title>
        <authorList>
            <person name="Kalkreuter E."/>
            <person name="Kautsar S.A."/>
            <person name="Yang D."/>
            <person name="Bader C.D."/>
            <person name="Teijaro C.N."/>
            <person name="Fluegel L."/>
            <person name="Davis C.M."/>
            <person name="Simpson J.R."/>
            <person name="Lauterbach L."/>
            <person name="Steele A.D."/>
            <person name="Gui C."/>
            <person name="Meng S."/>
            <person name="Li G."/>
            <person name="Viehrig K."/>
            <person name="Ye F."/>
            <person name="Su P."/>
            <person name="Kiefer A.F."/>
            <person name="Nichols A."/>
            <person name="Cepeda A.J."/>
            <person name="Yan W."/>
            <person name="Fan B."/>
            <person name="Jiang Y."/>
            <person name="Adhikari A."/>
            <person name="Zheng C.-J."/>
            <person name="Schuster L."/>
            <person name="Cowan T.M."/>
            <person name="Smanski M.J."/>
            <person name="Chevrette M.G."/>
            <person name="De Carvalho L.P.S."/>
            <person name="Shen B."/>
        </authorList>
    </citation>
    <scope>NUCLEOTIDE SEQUENCE [LARGE SCALE GENOMIC DNA]</scope>
    <source>
        <strain evidence="1 2">NPDC033843</strain>
    </source>
</reference>
<dbReference type="Pfam" id="PF19586">
    <property type="entry name" value="DUF6093"/>
    <property type="match status" value="1"/>
</dbReference>
<dbReference type="Proteomes" id="UP001550739">
    <property type="component" value="Unassembled WGS sequence"/>
</dbReference>
<comment type="caution">
    <text evidence="1">The sequence shown here is derived from an EMBL/GenBank/DDBJ whole genome shotgun (WGS) entry which is preliminary data.</text>
</comment>
<protein>
    <submittedName>
        <fullName evidence="1">DUF6093 family protein</fullName>
    </submittedName>
</protein>
<accession>A0ABV2ZLG9</accession>